<protein>
    <submittedName>
        <fullName evidence="1">Uncharacterized protein</fullName>
    </submittedName>
</protein>
<evidence type="ECO:0000313" key="2">
    <source>
        <dbReference type="EMBL" id="KAH0936242.1"/>
    </source>
</evidence>
<sequence length="161" mass="17190">FHIQGSRGGGSSTRSGVTTQWGVGFGRWSRLFMAEREDHVSPLDISRDLCVRGGVEGALLGLVVRWAHLLSVEVKDCSGVLSGDELRVLPFWNHCLVITLSSSLDSGNFPLKFGFSCVFFGFTVDSGDLLRVTFTVSSVLEGGKRRPGLGLGCGGVALVPC</sequence>
<dbReference type="Proteomes" id="UP000824890">
    <property type="component" value="Unassembled WGS sequence"/>
</dbReference>
<organism evidence="1 3">
    <name type="scientific">Brassica napus</name>
    <name type="common">Rape</name>
    <dbReference type="NCBI Taxonomy" id="3708"/>
    <lineage>
        <taxon>Eukaryota</taxon>
        <taxon>Viridiplantae</taxon>
        <taxon>Streptophyta</taxon>
        <taxon>Embryophyta</taxon>
        <taxon>Tracheophyta</taxon>
        <taxon>Spermatophyta</taxon>
        <taxon>Magnoliopsida</taxon>
        <taxon>eudicotyledons</taxon>
        <taxon>Gunneridae</taxon>
        <taxon>Pentapetalae</taxon>
        <taxon>rosids</taxon>
        <taxon>malvids</taxon>
        <taxon>Brassicales</taxon>
        <taxon>Brassicaceae</taxon>
        <taxon>Brassiceae</taxon>
        <taxon>Brassica</taxon>
    </lineage>
</organism>
<dbReference type="EMBL" id="JAGKQM010000003">
    <property type="protein sequence ID" value="KAH0936242.1"/>
    <property type="molecule type" value="Genomic_DNA"/>
</dbReference>
<gene>
    <name evidence="2" type="ORF">HID58_013359</name>
    <name evidence="1" type="ORF">HID58_013808</name>
</gene>
<proteinExistence type="predicted"/>
<evidence type="ECO:0000313" key="3">
    <source>
        <dbReference type="Proteomes" id="UP000824890"/>
    </source>
</evidence>
<reference evidence="1 3" key="1">
    <citation type="submission" date="2021-05" db="EMBL/GenBank/DDBJ databases">
        <title>Genome Assembly of Synthetic Allotetraploid Brassica napus Reveals Homoeologous Exchanges between Subgenomes.</title>
        <authorList>
            <person name="Davis J.T."/>
        </authorList>
    </citation>
    <scope>NUCLEOTIDE SEQUENCE [LARGE SCALE GENOMIC DNA]</scope>
    <source>
        <strain evidence="3">cv. Da-Ae</strain>
        <tissue evidence="1">Seedling</tissue>
    </source>
</reference>
<accession>A0ABQ7XJA0</accession>
<evidence type="ECO:0000313" key="1">
    <source>
        <dbReference type="EMBL" id="KAH0855297.1"/>
    </source>
</evidence>
<keyword evidence="3" id="KW-1185">Reference proteome</keyword>
<name>A0ABQ7XJA0_BRANA</name>
<dbReference type="EMBL" id="JAGKQM010000103">
    <property type="protein sequence ID" value="KAH0855297.1"/>
    <property type="molecule type" value="Genomic_DNA"/>
</dbReference>
<comment type="caution">
    <text evidence="1">The sequence shown here is derived from an EMBL/GenBank/DDBJ whole genome shotgun (WGS) entry which is preliminary data.</text>
</comment>
<feature type="non-terminal residue" evidence="1">
    <location>
        <position position="1"/>
    </location>
</feature>